<organism evidence="2 3">
    <name type="scientific">Plesiocystis pacifica SIR-1</name>
    <dbReference type="NCBI Taxonomy" id="391625"/>
    <lineage>
        <taxon>Bacteria</taxon>
        <taxon>Pseudomonadati</taxon>
        <taxon>Myxococcota</taxon>
        <taxon>Polyangia</taxon>
        <taxon>Nannocystales</taxon>
        <taxon>Nannocystaceae</taxon>
        <taxon>Plesiocystis</taxon>
    </lineage>
</organism>
<evidence type="ECO:0000256" key="1">
    <source>
        <dbReference type="SAM" id="Coils"/>
    </source>
</evidence>
<dbReference type="eggNOG" id="COG3903">
    <property type="taxonomic scope" value="Bacteria"/>
</dbReference>
<name>A6GBT8_9BACT</name>
<evidence type="ECO:0000313" key="3">
    <source>
        <dbReference type="Proteomes" id="UP000005801"/>
    </source>
</evidence>
<dbReference type="STRING" id="391625.PPSIR1_38294"/>
<dbReference type="EMBL" id="ABCS01000060">
    <property type="protein sequence ID" value="EDM76705.1"/>
    <property type="molecule type" value="Genomic_DNA"/>
</dbReference>
<dbReference type="RefSeq" id="WP_006974179.1">
    <property type="nucleotide sequence ID" value="NZ_ABCS01000060.1"/>
</dbReference>
<dbReference type="Proteomes" id="UP000005801">
    <property type="component" value="Unassembled WGS sequence"/>
</dbReference>
<accession>A6GBT8</accession>
<feature type="coiled-coil region" evidence="1">
    <location>
        <begin position="83"/>
        <end position="113"/>
    </location>
</feature>
<keyword evidence="3" id="KW-1185">Reference proteome</keyword>
<reference evidence="2 3" key="1">
    <citation type="submission" date="2007-06" db="EMBL/GenBank/DDBJ databases">
        <authorList>
            <person name="Shimkets L."/>
            <person name="Ferriera S."/>
            <person name="Johnson J."/>
            <person name="Kravitz S."/>
            <person name="Beeson K."/>
            <person name="Sutton G."/>
            <person name="Rogers Y.-H."/>
            <person name="Friedman R."/>
            <person name="Frazier M."/>
            <person name="Venter J.C."/>
        </authorList>
    </citation>
    <scope>NUCLEOTIDE SEQUENCE [LARGE SCALE GENOMIC DNA]</scope>
    <source>
        <strain evidence="2 3">SIR-1</strain>
    </source>
</reference>
<evidence type="ECO:0000313" key="2">
    <source>
        <dbReference type="EMBL" id="EDM76705.1"/>
    </source>
</evidence>
<comment type="caution">
    <text evidence="2">The sequence shown here is derived from an EMBL/GenBank/DDBJ whole genome shotgun (WGS) entry which is preliminary data.</text>
</comment>
<protein>
    <submittedName>
        <fullName evidence="2">Uncharacterized protein</fullName>
    </submittedName>
</protein>
<dbReference type="AlphaFoldDB" id="A6GBT8"/>
<keyword evidence="1" id="KW-0175">Coiled coil</keyword>
<proteinExistence type="predicted"/>
<gene>
    <name evidence="2" type="ORF">PPSIR1_38294</name>
</gene>
<sequence>MVKFFARQERSRLALQAIYAENTGVAQELAKLLDEHQSDLTKLSQSLLDGKSEAFVAELTKLLTTIATGIPALGALAKQGVAKAFALSTQAELERELARLADEEQKREFAELVAGPVEELIGQALIQLVRVHNRDTDSIVQELGGLREEFQAFRTDFAQRLEPETVVVDQIDVGEGVGVIIKRDATSRLRAGKIKVKKGTGLVLS</sequence>